<dbReference type="SUPFAM" id="SSF52025">
    <property type="entry name" value="PA domain"/>
    <property type="match status" value="1"/>
</dbReference>
<dbReference type="Gene3D" id="3.40.630.10">
    <property type="entry name" value="Zn peptidases"/>
    <property type="match status" value="1"/>
</dbReference>
<evidence type="ECO:0000259" key="3">
    <source>
        <dbReference type="Pfam" id="PF04389"/>
    </source>
</evidence>
<protein>
    <submittedName>
        <fullName evidence="4">M28 family peptidase</fullName>
    </submittedName>
</protein>
<sequence length="524" mass="54467">MPRRFHLAVSAAATAALIAAVTSPPAYADPNNNTVRKLTKAVTVDGVMDHLEALQDIADEDGDRAAGRPGYRASVDYVVAQLEDAGYDPTVQAFPFAYEEDFSELARISPSPRVFEQDTEFLRNGFDSGTPEGTATGTLFVIPASDPTDGCEAGDFAGLAAGQIALIQRGGCGFAIKALAAQNAGAAGVVIYNNTLGMIRMIGDATGLTIPAVFASQVAGENLASTPGATVRVKVDFTSEQRTAYNVLAETASGNDANTVMAGAHLDSVQDGAGINDNGSGSAALLETAIQMAKVKPTNTVRFAWWGAEEEGLLGSTYYVGHLTPEQRQDIALYLNFDMVASPNYTFGIYDGDNSGGTAAPGFIPPGSAEIEDVFEQFYADRGEPSQDSQFSGRSDYGPFIAVGIPAGGLFTGAEVPKTAAEAALYGGVAGASLDPCYHQPCDNLTGAGQNAALYAQLREDYTLVGNVNVHALDVNSDAIATAVLTFAYDTSTVNGAPGHPGAGQVKPGTSERTLAAIRDMRAR</sequence>
<feature type="chain" id="PRO_5047097836" evidence="1">
    <location>
        <begin position="29"/>
        <end position="524"/>
    </location>
</feature>
<dbReference type="SUPFAM" id="SSF53187">
    <property type="entry name" value="Zn-dependent exopeptidases"/>
    <property type="match status" value="1"/>
</dbReference>
<dbReference type="InterPro" id="IPR045175">
    <property type="entry name" value="M28_fam"/>
</dbReference>
<evidence type="ECO:0000313" key="5">
    <source>
        <dbReference type="Proteomes" id="UP001074726"/>
    </source>
</evidence>
<dbReference type="Pfam" id="PF04389">
    <property type="entry name" value="Peptidase_M28"/>
    <property type="match status" value="1"/>
</dbReference>
<keyword evidence="5" id="KW-1185">Reference proteome</keyword>
<comment type="caution">
    <text evidence="4">The sequence shown here is derived from an EMBL/GenBank/DDBJ whole genome shotgun (WGS) entry which is preliminary data.</text>
</comment>
<dbReference type="InterPro" id="IPR046450">
    <property type="entry name" value="PA_dom_sf"/>
</dbReference>
<accession>A0ABT4C9G1</accession>
<feature type="signal peptide" evidence="1">
    <location>
        <begin position="1"/>
        <end position="28"/>
    </location>
</feature>
<dbReference type="EMBL" id="JAPPUX010000001">
    <property type="protein sequence ID" value="MCY4725599.1"/>
    <property type="molecule type" value="Genomic_DNA"/>
</dbReference>
<dbReference type="RefSeq" id="WP_268110395.1">
    <property type="nucleotide sequence ID" value="NZ_JAPPUX010000001.1"/>
</dbReference>
<dbReference type="InterPro" id="IPR003137">
    <property type="entry name" value="PA_domain"/>
</dbReference>
<dbReference type="Pfam" id="PF02225">
    <property type="entry name" value="PA"/>
    <property type="match status" value="1"/>
</dbReference>
<feature type="domain" description="Peptidase M28" evidence="3">
    <location>
        <begin position="246"/>
        <end position="446"/>
    </location>
</feature>
<gene>
    <name evidence="4" type="ORF">NYO98_04850</name>
</gene>
<dbReference type="PANTHER" id="PTHR12147">
    <property type="entry name" value="METALLOPEPTIDASE M28 FAMILY MEMBER"/>
    <property type="match status" value="1"/>
</dbReference>
<dbReference type="Proteomes" id="UP001074726">
    <property type="component" value="Unassembled WGS sequence"/>
</dbReference>
<proteinExistence type="predicted"/>
<reference evidence="4" key="1">
    <citation type="submission" date="2022-08" db="EMBL/GenBank/DDBJ databases">
        <title>Genome sequencing of Nocardioides sp. STR2.</title>
        <authorList>
            <person name="So Y."/>
        </authorList>
    </citation>
    <scope>NUCLEOTIDE SEQUENCE</scope>
    <source>
        <strain evidence="4">STR2</strain>
    </source>
</reference>
<feature type="domain" description="PA" evidence="2">
    <location>
        <begin position="136"/>
        <end position="223"/>
    </location>
</feature>
<dbReference type="PANTHER" id="PTHR12147:SF26">
    <property type="entry name" value="PEPTIDASE M28 DOMAIN-CONTAINING PROTEIN"/>
    <property type="match status" value="1"/>
</dbReference>
<dbReference type="InterPro" id="IPR007484">
    <property type="entry name" value="Peptidase_M28"/>
</dbReference>
<evidence type="ECO:0000256" key="1">
    <source>
        <dbReference type="SAM" id="SignalP"/>
    </source>
</evidence>
<organism evidence="4 5">
    <name type="scientific">Nocardioides pini</name>
    <dbReference type="NCBI Taxonomy" id="2975053"/>
    <lineage>
        <taxon>Bacteria</taxon>
        <taxon>Bacillati</taxon>
        <taxon>Actinomycetota</taxon>
        <taxon>Actinomycetes</taxon>
        <taxon>Propionibacteriales</taxon>
        <taxon>Nocardioidaceae</taxon>
        <taxon>Nocardioides</taxon>
    </lineage>
</organism>
<keyword evidence="1" id="KW-0732">Signal</keyword>
<dbReference type="Gene3D" id="3.50.30.30">
    <property type="match status" value="1"/>
</dbReference>
<name>A0ABT4C9G1_9ACTN</name>
<evidence type="ECO:0000259" key="2">
    <source>
        <dbReference type="Pfam" id="PF02225"/>
    </source>
</evidence>
<evidence type="ECO:0000313" key="4">
    <source>
        <dbReference type="EMBL" id="MCY4725599.1"/>
    </source>
</evidence>